<organism evidence="7 8">
    <name type="scientific">Liquidambar formosana</name>
    <name type="common">Formosan gum</name>
    <dbReference type="NCBI Taxonomy" id="63359"/>
    <lineage>
        <taxon>Eukaryota</taxon>
        <taxon>Viridiplantae</taxon>
        <taxon>Streptophyta</taxon>
        <taxon>Embryophyta</taxon>
        <taxon>Tracheophyta</taxon>
        <taxon>Spermatophyta</taxon>
        <taxon>Magnoliopsida</taxon>
        <taxon>eudicotyledons</taxon>
        <taxon>Gunneridae</taxon>
        <taxon>Pentapetalae</taxon>
        <taxon>Saxifragales</taxon>
        <taxon>Altingiaceae</taxon>
        <taxon>Liquidambar</taxon>
    </lineage>
</organism>
<dbReference type="PROSITE" id="PS50066">
    <property type="entry name" value="MADS_BOX_2"/>
    <property type="match status" value="1"/>
</dbReference>
<protein>
    <recommendedName>
        <fullName evidence="6">MADS-box domain-containing protein</fullName>
    </recommendedName>
</protein>
<evidence type="ECO:0000256" key="4">
    <source>
        <dbReference type="ARBA" id="ARBA00023163"/>
    </source>
</evidence>
<dbReference type="InterPro" id="IPR002100">
    <property type="entry name" value="TF_MADSbox"/>
</dbReference>
<evidence type="ECO:0000313" key="8">
    <source>
        <dbReference type="Proteomes" id="UP001415857"/>
    </source>
</evidence>
<dbReference type="EMBL" id="JBBPBK010000014">
    <property type="protein sequence ID" value="KAK9271095.1"/>
    <property type="molecule type" value="Genomic_DNA"/>
</dbReference>
<accession>A0AAP0R6M3</accession>
<keyword evidence="5" id="KW-0539">Nucleus</keyword>
<dbReference type="Gene3D" id="1.10.8.10">
    <property type="entry name" value="DNA helicase RuvA subunit, C-terminal domain"/>
    <property type="match status" value="1"/>
</dbReference>
<keyword evidence="3" id="KW-0238">DNA-binding</keyword>
<reference evidence="7 8" key="1">
    <citation type="journal article" date="2024" name="Plant J.">
        <title>Genome sequences and population genomics reveal climatic adaptation and genomic divergence between two closely related sweetgum species.</title>
        <authorList>
            <person name="Xu W.Q."/>
            <person name="Ren C.Q."/>
            <person name="Zhang X.Y."/>
            <person name="Comes H.P."/>
            <person name="Liu X.H."/>
            <person name="Li Y.G."/>
            <person name="Kettle C.J."/>
            <person name="Jalonen R."/>
            <person name="Gaisberger H."/>
            <person name="Ma Y.Z."/>
            <person name="Qiu Y.X."/>
        </authorList>
    </citation>
    <scope>NUCLEOTIDE SEQUENCE [LARGE SCALE GENOMIC DNA]</scope>
    <source>
        <strain evidence="7">Hangzhou</strain>
    </source>
</reference>
<dbReference type="AlphaFoldDB" id="A0AAP0R6M3"/>
<evidence type="ECO:0000259" key="6">
    <source>
        <dbReference type="PROSITE" id="PS50066"/>
    </source>
</evidence>
<keyword evidence="2" id="KW-0805">Transcription regulation</keyword>
<dbReference type="Proteomes" id="UP001415857">
    <property type="component" value="Unassembled WGS sequence"/>
</dbReference>
<dbReference type="GO" id="GO:0003677">
    <property type="term" value="F:DNA binding"/>
    <property type="evidence" value="ECO:0007669"/>
    <property type="project" value="UniProtKB-KW"/>
</dbReference>
<keyword evidence="8" id="KW-1185">Reference proteome</keyword>
<comment type="subcellular location">
    <subcellularLocation>
        <location evidence="1">Nucleus</location>
    </subcellularLocation>
</comment>
<keyword evidence="4" id="KW-0804">Transcription</keyword>
<gene>
    <name evidence="7" type="ORF">L1049_026684</name>
</gene>
<evidence type="ECO:0000256" key="3">
    <source>
        <dbReference type="ARBA" id="ARBA00023125"/>
    </source>
</evidence>
<dbReference type="GO" id="GO:0046983">
    <property type="term" value="F:protein dimerization activity"/>
    <property type="evidence" value="ECO:0007669"/>
    <property type="project" value="InterPro"/>
</dbReference>
<evidence type="ECO:0000256" key="1">
    <source>
        <dbReference type="ARBA" id="ARBA00004123"/>
    </source>
</evidence>
<evidence type="ECO:0000256" key="5">
    <source>
        <dbReference type="ARBA" id="ARBA00023242"/>
    </source>
</evidence>
<evidence type="ECO:0000313" key="7">
    <source>
        <dbReference type="EMBL" id="KAK9271095.1"/>
    </source>
</evidence>
<evidence type="ECO:0000256" key="2">
    <source>
        <dbReference type="ARBA" id="ARBA00023015"/>
    </source>
</evidence>
<feature type="domain" description="MADS-box" evidence="6">
    <location>
        <begin position="1"/>
        <end position="31"/>
    </location>
</feature>
<proteinExistence type="predicted"/>
<dbReference type="InterPro" id="IPR036879">
    <property type="entry name" value="TF_MADSbox_sf"/>
</dbReference>
<sequence>MGRKKVRHEFIINDSIRRTTFKKRKASLLKKDVWPSLPEAHRVIEMFKSLPTMKRSKNLMDQEGFLKKTISKSKETLKKQKKKNQELEIKLLMSECLKITDMNNLEHLKELSCLLDEKNKQITKMIELKKSSISAQVVDGNKNEGTP</sequence>
<dbReference type="GO" id="GO:0005634">
    <property type="term" value="C:nucleus"/>
    <property type="evidence" value="ECO:0007669"/>
    <property type="project" value="UniProtKB-SubCell"/>
</dbReference>
<comment type="caution">
    <text evidence="7">The sequence shown here is derived from an EMBL/GenBank/DDBJ whole genome shotgun (WGS) entry which is preliminary data.</text>
</comment>
<name>A0AAP0R6M3_LIQFO</name>
<dbReference type="SUPFAM" id="SSF55455">
    <property type="entry name" value="SRF-like"/>
    <property type="match status" value="1"/>
</dbReference>